<evidence type="ECO:0000256" key="2">
    <source>
        <dbReference type="ARBA" id="ARBA00022448"/>
    </source>
</evidence>
<feature type="transmembrane region" description="Helical" evidence="9">
    <location>
        <begin position="1378"/>
        <end position="1399"/>
    </location>
</feature>
<dbReference type="Gene3D" id="3.40.50.300">
    <property type="entry name" value="P-loop containing nucleotide triphosphate hydrolases"/>
    <property type="match status" value="2"/>
</dbReference>
<comment type="subcellular location">
    <subcellularLocation>
        <location evidence="1">Membrane</location>
        <topology evidence="1">Multi-pass membrane protein</topology>
    </subcellularLocation>
</comment>
<organism evidence="11 12">
    <name type="scientific">Plasmopara halstedii</name>
    <name type="common">Downy mildew of sunflower</name>
    <dbReference type="NCBI Taxonomy" id="4781"/>
    <lineage>
        <taxon>Eukaryota</taxon>
        <taxon>Sar</taxon>
        <taxon>Stramenopiles</taxon>
        <taxon>Oomycota</taxon>
        <taxon>Peronosporomycetes</taxon>
        <taxon>Peronosporales</taxon>
        <taxon>Peronosporaceae</taxon>
        <taxon>Plasmopara</taxon>
    </lineage>
</organism>
<evidence type="ECO:0000256" key="1">
    <source>
        <dbReference type="ARBA" id="ARBA00004141"/>
    </source>
</evidence>
<feature type="transmembrane region" description="Helical" evidence="9">
    <location>
        <begin position="1411"/>
        <end position="1429"/>
    </location>
</feature>
<dbReference type="OMA" id="FADLWIM"/>
<dbReference type="RefSeq" id="XP_024572996.1">
    <property type="nucleotide sequence ID" value="XM_024721862.1"/>
</dbReference>
<keyword evidence="12" id="KW-1185">Reference proteome</keyword>
<protein>
    <submittedName>
        <fullName evidence="11">Atp-binding cassette superfamily</fullName>
    </submittedName>
</protein>
<dbReference type="InterPro" id="IPR003439">
    <property type="entry name" value="ABC_transporter-like_ATP-bd"/>
</dbReference>
<feature type="transmembrane region" description="Helical" evidence="9">
    <location>
        <begin position="558"/>
        <end position="579"/>
    </location>
</feature>
<dbReference type="PROSITE" id="PS50893">
    <property type="entry name" value="ABC_TRANSPORTER_2"/>
    <property type="match status" value="2"/>
</dbReference>
<feature type="transmembrane region" description="Helical" evidence="9">
    <location>
        <begin position="663"/>
        <end position="685"/>
    </location>
</feature>
<keyword evidence="6 9" id="KW-1133">Transmembrane helix</keyword>
<proteinExistence type="predicted"/>
<feature type="compositionally biased region" description="Basic residues" evidence="8">
    <location>
        <begin position="61"/>
        <end position="72"/>
    </location>
</feature>
<reference evidence="12" key="1">
    <citation type="submission" date="2014-09" db="EMBL/GenBank/DDBJ databases">
        <authorList>
            <person name="Sharma Rahul"/>
            <person name="Thines Marco"/>
        </authorList>
    </citation>
    <scope>NUCLEOTIDE SEQUENCE [LARGE SCALE GENOMIC DNA]</scope>
</reference>
<evidence type="ECO:0000313" key="12">
    <source>
        <dbReference type="Proteomes" id="UP000054928"/>
    </source>
</evidence>
<dbReference type="GO" id="GO:0016020">
    <property type="term" value="C:membrane"/>
    <property type="evidence" value="ECO:0007669"/>
    <property type="project" value="UniProtKB-SubCell"/>
</dbReference>
<dbReference type="Proteomes" id="UP000054928">
    <property type="component" value="Unassembled WGS sequence"/>
</dbReference>
<feature type="transmembrane region" description="Helical" evidence="9">
    <location>
        <begin position="525"/>
        <end position="546"/>
    </location>
</feature>
<dbReference type="OrthoDB" id="66620at2759"/>
<feature type="transmembrane region" description="Helical" evidence="9">
    <location>
        <begin position="599"/>
        <end position="623"/>
    </location>
</feature>
<sequence length="1551" mass="173072">MTSFQPNEQMNKRKSSNSFKAKPLSTADFSSSISSRSSEPMPILESFFIDTNPKHYLRHQRHTCGSRNRRTTTRNGVQDSPFKPHRPVGAVPKIHVSFRHLSLAVDGFVSPVAADQAALGQTGRETLAAKQLPTITNHVRGVFAGLTARKSIIRRQILKNVTGAFTPGSMTLILGRSGSGKSVLLKLLSGRLAVSNKTMTLHGEIAYSGLSYHDLRAQLARCIAYVPQQDSHLPMMTVKETLDFAFECCAVRVDAKPVGAVYKSSALEFPFALPMTYLCEERDPISVTRELGLTRCQDTIMGDERVRGVSGGEKKRVTTGEMTFGPHAVAMMDDITMGLDSSAAYDVVNAQRRMAKKQLQTVVIALQQPAPEILALFDNVLLLADGEVLYHGPRCHVQAYFEALGFVCPPERDLTEFLCDLASPQQIQYEHSRAPMPGRRRHPRQANEFADLWIMSPMYEAMIEELDKAEFGTEVYSLPDHQDGDRELVLDQKALLQLPAFRHSFVRSTWTVVKRQLRLFVRNQVFLVGRLLLDLLVGLMVGSVHYSMDLADVHLTLGVTFSCALFLGLGQSAILSPLFDARKVFYKHRSANFYRTSSYVLASSLSQFPLAVTEAIIFSSLVYWMGGLVATWENFLVFLVYMLLTVLVFVGEYFFLSAACSSLLVAQPASTLVLLIWVLSAGFAVSREQLPWAMRWIYWSNPLAWTTRGILVSQYRSSQLDVCVYGGIDYCKKFENQTFGTYSLGLYEVPDDPKWVMLGIVFLGMVYIVSMWSSYIMLEYYSHESSLALPPELPGSLTNPKITRQQKDSYAILSTPQRDEFYDVAGFPDRNEIVVVEEDGGLNNSFYLSQGVPTMIDDVEVCLTPRWNVPPVTIAFQDLRYKITVPATEAEELAGQRCVGGAQDHHHAGKSTENKTRELLKGVTAYALPGRKRGKIGSKQKKGVPSFQGRVLLNGVDATEVAVRRCTGYCEQIDVHSDGSTFREALQFSAYLRQSDKVAPGRIEEIVTECLELLGLSNVADQLIRGSTCEQLKRLTLGVELVAQSSVLFLDEPTSGLDASAAKSLMDGVRRVADSGRTVICTIHQPSTEVFLLFDRLLLLQRGGETVYFGELGHKGETVVNYFQQLSLPHSLPTFKCGDNPATWVLDAIGAGFEKAKHFSTIPTTVTQSSHTATKNSRIDASLNSSMNSECSHQHQDVMFDFAAAYRSSRLKQLLDAKQAIPGVFMPSDRLAPVTFAQRRAASNTLQFIMLMRRFLRLYWRTPLYSLTRMVTALVLGFMFGIVYSGNIDFSTYQGANGAVGLIFFSTCFLGVSSYVQILPLAYNERGPFYRERDSETYSAFWYFVASSLVEIPYAAVSSTIFVSVFYPMTGFSEHGDVTVAVIYWMVLTIHILFQTYFGQFFTFAMPTVELAAVWGALFDSIFLMFMGYNPPASSIPNEYKWLSQLVPHRYTFEMLTALVLGDCSDNQLQQIAEAATMNATIDVSSYPLGCQLLRDAPPAVANIPLSLYIDEVFNARRLDMNFSLAVVMGLLLFMRLVTLVVMRIIDFKRR</sequence>
<feature type="transmembrane region" description="Helical" evidence="9">
    <location>
        <begin position="755"/>
        <end position="778"/>
    </location>
</feature>
<dbReference type="SMART" id="SM00382">
    <property type="entry name" value="AAA"/>
    <property type="match status" value="2"/>
</dbReference>
<dbReference type="Pfam" id="PF00005">
    <property type="entry name" value="ABC_tran"/>
    <property type="match status" value="1"/>
</dbReference>
<feature type="transmembrane region" description="Helical" evidence="9">
    <location>
        <begin position="1296"/>
        <end position="1319"/>
    </location>
</feature>
<evidence type="ECO:0000256" key="5">
    <source>
        <dbReference type="ARBA" id="ARBA00022840"/>
    </source>
</evidence>
<dbReference type="InterPro" id="IPR013525">
    <property type="entry name" value="ABC2_TM"/>
</dbReference>
<dbReference type="PANTHER" id="PTHR19241">
    <property type="entry name" value="ATP-BINDING CASSETTE TRANSPORTER"/>
    <property type="match status" value="1"/>
</dbReference>
<dbReference type="EMBL" id="CCYD01000209">
    <property type="protein sequence ID" value="CEG36627.1"/>
    <property type="molecule type" value="Genomic_DNA"/>
</dbReference>
<dbReference type="GeneID" id="36398291"/>
<keyword evidence="3 9" id="KW-0812">Transmembrane</keyword>
<evidence type="ECO:0000256" key="3">
    <source>
        <dbReference type="ARBA" id="ARBA00022692"/>
    </source>
</evidence>
<feature type="region of interest" description="Disordered" evidence="8">
    <location>
        <begin position="61"/>
        <end position="88"/>
    </location>
</feature>
<feature type="transmembrane region" description="Helical" evidence="9">
    <location>
        <begin position="1523"/>
        <end position="1546"/>
    </location>
</feature>
<keyword evidence="7 9" id="KW-0472">Membrane</keyword>
<dbReference type="Pfam" id="PF01061">
    <property type="entry name" value="ABC2_membrane"/>
    <property type="match status" value="2"/>
</dbReference>
<keyword evidence="2" id="KW-0813">Transport</keyword>
<dbReference type="SUPFAM" id="SSF52540">
    <property type="entry name" value="P-loop containing nucleoside triphosphate hydrolases"/>
    <property type="match status" value="2"/>
</dbReference>
<dbReference type="GO" id="GO:0005524">
    <property type="term" value="F:ATP binding"/>
    <property type="evidence" value="ECO:0007669"/>
    <property type="project" value="UniProtKB-KW"/>
</dbReference>
<dbReference type="FunFam" id="3.40.50.300:FF:000528">
    <property type="entry name" value="ABC transporter G family member 31"/>
    <property type="match status" value="1"/>
</dbReference>
<evidence type="ECO:0000256" key="4">
    <source>
        <dbReference type="ARBA" id="ARBA00022741"/>
    </source>
</evidence>
<dbReference type="InterPro" id="IPR003593">
    <property type="entry name" value="AAA+_ATPase"/>
</dbReference>
<keyword evidence="4" id="KW-0547">Nucleotide-binding</keyword>
<feature type="domain" description="ABC transporter" evidence="10">
    <location>
        <begin position="137"/>
        <end position="410"/>
    </location>
</feature>
<accession>A0A0N7L3R7</accession>
<evidence type="ECO:0000256" key="9">
    <source>
        <dbReference type="SAM" id="Phobius"/>
    </source>
</evidence>
<feature type="domain" description="ABC transporter" evidence="10">
    <location>
        <begin position="903"/>
        <end position="1128"/>
    </location>
</feature>
<feature type="transmembrane region" description="Helical" evidence="9">
    <location>
        <begin position="1340"/>
        <end position="1366"/>
    </location>
</feature>
<keyword evidence="5 11" id="KW-0067">ATP-binding</keyword>
<evidence type="ECO:0000259" key="10">
    <source>
        <dbReference type="PROSITE" id="PS50893"/>
    </source>
</evidence>
<dbReference type="InterPro" id="IPR027417">
    <property type="entry name" value="P-loop_NTPase"/>
</dbReference>
<evidence type="ECO:0000256" key="8">
    <source>
        <dbReference type="SAM" id="MobiDB-lite"/>
    </source>
</evidence>
<evidence type="ECO:0000256" key="6">
    <source>
        <dbReference type="ARBA" id="ARBA00022989"/>
    </source>
</evidence>
<feature type="transmembrane region" description="Helical" evidence="9">
    <location>
        <begin position="635"/>
        <end position="656"/>
    </location>
</feature>
<dbReference type="GO" id="GO:0140359">
    <property type="term" value="F:ABC-type transporter activity"/>
    <property type="evidence" value="ECO:0007669"/>
    <property type="project" value="InterPro"/>
</dbReference>
<evidence type="ECO:0000313" key="11">
    <source>
        <dbReference type="EMBL" id="CEG36627.1"/>
    </source>
</evidence>
<dbReference type="STRING" id="4781.A0A0N7L3R7"/>
<dbReference type="GO" id="GO:0016887">
    <property type="term" value="F:ATP hydrolysis activity"/>
    <property type="evidence" value="ECO:0007669"/>
    <property type="project" value="InterPro"/>
</dbReference>
<feature type="region of interest" description="Disordered" evidence="8">
    <location>
        <begin position="1"/>
        <end position="38"/>
    </location>
</feature>
<evidence type="ECO:0000256" key="7">
    <source>
        <dbReference type="ARBA" id="ARBA00023136"/>
    </source>
</evidence>
<name>A0A0N7L3R7_PLAHL</name>
<feature type="transmembrane region" description="Helical" evidence="9">
    <location>
        <begin position="1262"/>
        <end position="1284"/>
    </location>
</feature>